<evidence type="ECO:0008006" key="6">
    <source>
        <dbReference type="Google" id="ProtNLM"/>
    </source>
</evidence>
<dbReference type="EMBL" id="CP069450">
    <property type="protein sequence ID" value="QRO48976.1"/>
    <property type="molecule type" value="Genomic_DNA"/>
</dbReference>
<dbReference type="GeneID" id="93098386"/>
<evidence type="ECO:0000313" key="3">
    <source>
        <dbReference type="EMBL" id="RGY16705.1"/>
    </source>
</evidence>
<keyword evidence="1" id="KW-1133">Transmembrane helix</keyword>
<reference evidence="3 4" key="1">
    <citation type="submission" date="2018-08" db="EMBL/GenBank/DDBJ databases">
        <title>A genome reference for cultivated species of the human gut microbiota.</title>
        <authorList>
            <person name="Zou Y."/>
            <person name="Xue W."/>
            <person name="Luo G."/>
        </authorList>
    </citation>
    <scope>NUCLEOTIDE SEQUENCE [LARGE SCALE GENOMIC DNA]</scope>
    <source>
        <strain evidence="3 4">OF02-7</strain>
    </source>
</reference>
<feature type="transmembrane region" description="Helical" evidence="1">
    <location>
        <begin position="64"/>
        <end position="92"/>
    </location>
</feature>
<sequence length="150" mass="16922">MEELFNEFVNEHLFKLSVGVGVAYAGVLIAMGIDFVFGVKKARQLKIDRTSTGFKMTATKAQKYFSPMLCLTVVDVITSVYIPVPAFTLLWACYCSFCEFRSVTEKSWKKKELRDAANTMKVIIENKDDFAKVLAEILKEKEVINDAGTK</sequence>
<evidence type="ECO:0000256" key="1">
    <source>
        <dbReference type="SAM" id="Phobius"/>
    </source>
</evidence>
<keyword evidence="1" id="KW-0812">Transmembrane</keyword>
<evidence type="ECO:0000313" key="5">
    <source>
        <dbReference type="Proteomes" id="UP000654720"/>
    </source>
</evidence>
<proteinExistence type="predicted"/>
<keyword evidence="1" id="KW-0472">Membrane</keyword>
<dbReference type="Proteomes" id="UP000286063">
    <property type="component" value="Unassembled WGS sequence"/>
</dbReference>
<evidence type="ECO:0000313" key="4">
    <source>
        <dbReference type="Proteomes" id="UP000286063"/>
    </source>
</evidence>
<keyword evidence="5" id="KW-1185">Reference proteome</keyword>
<dbReference type="RefSeq" id="WP_027202370.1">
    <property type="nucleotide sequence ID" value="NZ_CAJKXH010000066.1"/>
</dbReference>
<dbReference type="AlphaFoldDB" id="A0A413IMX5"/>
<dbReference type="OrthoDB" id="1148930at2"/>
<feature type="transmembrane region" description="Helical" evidence="1">
    <location>
        <begin position="20"/>
        <end position="39"/>
    </location>
</feature>
<dbReference type="Proteomes" id="UP000654720">
    <property type="component" value="Chromosome"/>
</dbReference>
<reference evidence="2 5" key="2">
    <citation type="submission" date="2021-02" db="EMBL/GenBank/DDBJ databases">
        <title>FDA dAtabase for Regulatory Grade micrObial Sequences (FDA-ARGOS): Supporting development and validation of Infectious Disease Dx tests.</title>
        <authorList>
            <person name="Carlson P."/>
            <person name="Fischbach M."/>
            <person name="Hastie J."/>
            <person name="Bilen M."/>
            <person name="Cheng A."/>
            <person name="Tallon L."/>
            <person name="Sadzewicz L."/>
            <person name="Zhao X."/>
            <person name="Boylan J."/>
            <person name="Ott S."/>
            <person name="Bowen H."/>
            <person name="Vavikolanu K."/>
            <person name="Mehta A."/>
            <person name="Aluvathingal J."/>
            <person name="Nadendla S."/>
            <person name="Yan Y."/>
            <person name="Sichtig H."/>
        </authorList>
    </citation>
    <scope>NUCLEOTIDE SEQUENCE [LARGE SCALE GENOMIC DNA]</scope>
    <source>
        <strain evidence="2 5">FDAARGOS_1229</strain>
    </source>
</reference>
<protein>
    <recommendedName>
        <fullName evidence="6">Holin</fullName>
    </recommendedName>
</protein>
<evidence type="ECO:0000313" key="2">
    <source>
        <dbReference type="EMBL" id="QRO48976.1"/>
    </source>
</evidence>
<dbReference type="EMBL" id="QSCR01000018">
    <property type="protein sequence ID" value="RGY16705.1"/>
    <property type="molecule type" value="Genomic_DNA"/>
</dbReference>
<name>A0A413IMX5_9BACT</name>
<organism evidence="3 4">
    <name type="scientific">Butyricimonas virosa</name>
    <dbReference type="NCBI Taxonomy" id="544645"/>
    <lineage>
        <taxon>Bacteria</taxon>
        <taxon>Pseudomonadati</taxon>
        <taxon>Bacteroidota</taxon>
        <taxon>Bacteroidia</taxon>
        <taxon>Bacteroidales</taxon>
        <taxon>Odoribacteraceae</taxon>
        <taxon>Butyricimonas</taxon>
    </lineage>
</organism>
<gene>
    <name evidence="3" type="ORF">DXA50_11135</name>
    <name evidence="2" type="ORF">I6J59_13690</name>
</gene>
<accession>A0A413IMX5</accession>